<reference evidence="1 2" key="1">
    <citation type="journal article" date="2019" name="Int. J. Syst. Evol. Microbiol.">
        <title>The Global Catalogue of Microorganisms (GCM) 10K type strain sequencing project: providing services to taxonomists for standard genome sequencing and annotation.</title>
        <authorList>
            <consortium name="The Broad Institute Genomics Platform"/>
            <consortium name="The Broad Institute Genome Sequencing Center for Infectious Disease"/>
            <person name="Wu L."/>
            <person name="Ma J."/>
        </authorList>
    </citation>
    <scope>NUCLEOTIDE SEQUENCE [LARGE SCALE GENOMIC DNA]</scope>
    <source>
        <strain evidence="1 2">GX26</strain>
    </source>
</reference>
<dbReference type="SUPFAM" id="SSF57802">
    <property type="entry name" value="Rubredoxin-like"/>
    <property type="match status" value="1"/>
</dbReference>
<keyword evidence="2" id="KW-1185">Reference proteome</keyword>
<name>A0ABD5VHK6_9EURY</name>
<evidence type="ECO:0008006" key="3">
    <source>
        <dbReference type="Google" id="ProtNLM"/>
    </source>
</evidence>
<gene>
    <name evidence="1" type="ORF">ACFQGB_15855</name>
</gene>
<proteinExistence type="predicted"/>
<sequence>MLALRYYVCERCDAVHADVDPPGECGRCGRRGAAAFDDVTSTLDDASAAYFATGSNR</sequence>
<evidence type="ECO:0000313" key="1">
    <source>
        <dbReference type="EMBL" id="MFC6954338.1"/>
    </source>
</evidence>
<evidence type="ECO:0000313" key="2">
    <source>
        <dbReference type="Proteomes" id="UP001596395"/>
    </source>
</evidence>
<dbReference type="AlphaFoldDB" id="A0ABD5VHK6"/>
<dbReference type="EMBL" id="JBHSXN010000003">
    <property type="protein sequence ID" value="MFC6954338.1"/>
    <property type="molecule type" value="Genomic_DNA"/>
</dbReference>
<comment type="caution">
    <text evidence="1">The sequence shown here is derived from an EMBL/GenBank/DDBJ whole genome shotgun (WGS) entry which is preliminary data.</text>
</comment>
<organism evidence="1 2">
    <name type="scientific">Halorubellus litoreus</name>
    <dbReference type="NCBI Taxonomy" id="755308"/>
    <lineage>
        <taxon>Archaea</taxon>
        <taxon>Methanobacteriati</taxon>
        <taxon>Methanobacteriota</taxon>
        <taxon>Stenosarchaea group</taxon>
        <taxon>Halobacteria</taxon>
        <taxon>Halobacteriales</taxon>
        <taxon>Halorubellaceae</taxon>
        <taxon>Halorubellus</taxon>
    </lineage>
</organism>
<accession>A0ABD5VHK6</accession>
<dbReference type="Proteomes" id="UP001596395">
    <property type="component" value="Unassembled WGS sequence"/>
</dbReference>
<protein>
    <recommendedName>
        <fullName evidence="3">Rubredoxin-like domain-containing protein</fullName>
    </recommendedName>
</protein>
<dbReference type="RefSeq" id="WP_336351290.1">
    <property type="nucleotide sequence ID" value="NZ_JAZAQL010000003.1"/>
</dbReference>